<reference evidence="2" key="1">
    <citation type="journal article" date="2022" name="bioRxiv">
        <title>Sequencing and chromosome-scale assembly of the giantPleurodeles waltlgenome.</title>
        <authorList>
            <person name="Brown T."/>
            <person name="Elewa A."/>
            <person name="Iarovenko S."/>
            <person name="Subramanian E."/>
            <person name="Araus A.J."/>
            <person name="Petzold A."/>
            <person name="Susuki M."/>
            <person name="Suzuki K.-i.T."/>
            <person name="Hayashi T."/>
            <person name="Toyoda A."/>
            <person name="Oliveira C."/>
            <person name="Osipova E."/>
            <person name="Leigh N.D."/>
            <person name="Simon A."/>
            <person name="Yun M.H."/>
        </authorList>
    </citation>
    <scope>NUCLEOTIDE SEQUENCE</scope>
    <source>
        <strain evidence="2">20211129_DDA</strain>
        <tissue evidence="2">Liver</tissue>
    </source>
</reference>
<dbReference type="AlphaFoldDB" id="A0AAV7QS19"/>
<evidence type="ECO:0000256" key="1">
    <source>
        <dbReference type="SAM" id="MobiDB-lite"/>
    </source>
</evidence>
<organism evidence="2 3">
    <name type="scientific">Pleurodeles waltl</name>
    <name type="common">Iberian ribbed newt</name>
    <dbReference type="NCBI Taxonomy" id="8319"/>
    <lineage>
        <taxon>Eukaryota</taxon>
        <taxon>Metazoa</taxon>
        <taxon>Chordata</taxon>
        <taxon>Craniata</taxon>
        <taxon>Vertebrata</taxon>
        <taxon>Euteleostomi</taxon>
        <taxon>Amphibia</taxon>
        <taxon>Batrachia</taxon>
        <taxon>Caudata</taxon>
        <taxon>Salamandroidea</taxon>
        <taxon>Salamandridae</taxon>
        <taxon>Pleurodelinae</taxon>
        <taxon>Pleurodeles</taxon>
    </lineage>
</organism>
<evidence type="ECO:0000313" key="2">
    <source>
        <dbReference type="EMBL" id="KAJ1143307.1"/>
    </source>
</evidence>
<accession>A0AAV7QS19</accession>
<feature type="region of interest" description="Disordered" evidence="1">
    <location>
        <begin position="78"/>
        <end position="170"/>
    </location>
</feature>
<dbReference type="EMBL" id="JANPWB010000010">
    <property type="protein sequence ID" value="KAJ1143307.1"/>
    <property type="molecule type" value="Genomic_DNA"/>
</dbReference>
<evidence type="ECO:0000313" key="3">
    <source>
        <dbReference type="Proteomes" id="UP001066276"/>
    </source>
</evidence>
<dbReference type="Proteomes" id="UP001066276">
    <property type="component" value="Chromosome 6"/>
</dbReference>
<feature type="compositionally biased region" description="Low complexity" evidence="1">
    <location>
        <begin position="135"/>
        <end position="147"/>
    </location>
</feature>
<protein>
    <submittedName>
        <fullName evidence="2">Uncharacterized protein</fullName>
    </submittedName>
</protein>
<keyword evidence="3" id="KW-1185">Reference proteome</keyword>
<comment type="caution">
    <text evidence="2">The sequence shown here is derived from an EMBL/GenBank/DDBJ whole genome shotgun (WGS) entry which is preliminary data.</text>
</comment>
<sequence length="170" mass="17891">MMRHLQVQPNDQVFQIGPTPGSASPLTTGAPAFTKVRPRRASPLQQAGYLLRPDLAGDVPQAARAESQPNRVRHAAISPRWPPQAGPGHPATQEVAGRQAPPVSPPHLGPIECLRSGTALRAPSLPGVRPQLSWSAGSRPPAGAPARTQRCRAQAPSMPWSDPTTEGLGS</sequence>
<proteinExistence type="predicted"/>
<gene>
    <name evidence="2" type="ORF">NDU88_009617</name>
</gene>
<name>A0AAV7QS19_PLEWA</name>